<organism evidence="2 3">
    <name type="scientific">Prorocentrum cordatum</name>
    <dbReference type="NCBI Taxonomy" id="2364126"/>
    <lineage>
        <taxon>Eukaryota</taxon>
        <taxon>Sar</taxon>
        <taxon>Alveolata</taxon>
        <taxon>Dinophyceae</taxon>
        <taxon>Prorocentrales</taxon>
        <taxon>Prorocentraceae</taxon>
        <taxon>Prorocentrum</taxon>
    </lineage>
</organism>
<dbReference type="EMBL" id="CAUYUJ010013180">
    <property type="protein sequence ID" value="CAK0835750.1"/>
    <property type="molecule type" value="Genomic_DNA"/>
</dbReference>
<reference evidence="2" key="1">
    <citation type="submission" date="2023-10" db="EMBL/GenBank/DDBJ databases">
        <authorList>
            <person name="Chen Y."/>
            <person name="Shah S."/>
            <person name="Dougan E. K."/>
            <person name="Thang M."/>
            <person name="Chan C."/>
        </authorList>
    </citation>
    <scope>NUCLEOTIDE SEQUENCE [LARGE SCALE GENOMIC DNA]</scope>
</reference>
<feature type="compositionally biased region" description="Low complexity" evidence="1">
    <location>
        <begin position="107"/>
        <end position="122"/>
    </location>
</feature>
<feature type="compositionally biased region" description="Basic residues" evidence="1">
    <location>
        <begin position="34"/>
        <end position="45"/>
    </location>
</feature>
<gene>
    <name evidence="2" type="ORF">PCOR1329_LOCUS32462</name>
</gene>
<name>A0ABN9STE9_9DINO</name>
<protein>
    <submittedName>
        <fullName evidence="2">Uncharacterized protein</fullName>
    </submittedName>
</protein>
<feature type="compositionally biased region" description="Pro residues" evidence="1">
    <location>
        <begin position="1"/>
        <end position="25"/>
    </location>
</feature>
<evidence type="ECO:0000313" key="2">
    <source>
        <dbReference type="EMBL" id="CAK0835750.1"/>
    </source>
</evidence>
<feature type="region of interest" description="Disordered" evidence="1">
    <location>
        <begin position="81"/>
        <end position="132"/>
    </location>
</feature>
<comment type="caution">
    <text evidence="2">The sequence shown here is derived from an EMBL/GenBank/DDBJ whole genome shotgun (WGS) entry which is preliminary data.</text>
</comment>
<feature type="region of interest" description="Disordered" evidence="1">
    <location>
        <begin position="1"/>
        <end position="69"/>
    </location>
</feature>
<evidence type="ECO:0000256" key="1">
    <source>
        <dbReference type="SAM" id="MobiDB-lite"/>
    </source>
</evidence>
<proteinExistence type="predicted"/>
<evidence type="ECO:0000313" key="3">
    <source>
        <dbReference type="Proteomes" id="UP001189429"/>
    </source>
</evidence>
<accession>A0ABN9STE9</accession>
<keyword evidence="3" id="KW-1185">Reference proteome</keyword>
<feature type="non-terminal residue" evidence="2">
    <location>
        <position position="1"/>
    </location>
</feature>
<sequence>AEPPEPTAAAPLPPAAPAPRVPPPAAVLANRPTPLRRRGSMRRHASTPAIGHSAAPPPRDEALEQKPTSLRVEALRSLVAAAALQEEPSEATPAEQQPGSGRRSGRGLESSEAPGQAAARPSSARRAKSVGALDWKVLRDRSAIIRASAHAGC</sequence>
<dbReference type="Proteomes" id="UP001189429">
    <property type="component" value="Unassembled WGS sequence"/>
</dbReference>